<dbReference type="STRING" id="2018661.A0A2A2L9U5"/>
<feature type="region of interest" description="Disordered" evidence="1">
    <location>
        <begin position="118"/>
        <end position="137"/>
    </location>
</feature>
<comment type="caution">
    <text evidence="2">The sequence shown here is derived from an EMBL/GenBank/DDBJ whole genome shotgun (WGS) entry which is preliminary data.</text>
</comment>
<gene>
    <name evidence="2" type="ORF">WR25_17705</name>
</gene>
<dbReference type="AlphaFoldDB" id="A0A2A2L9U5"/>
<protein>
    <submittedName>
        <fullName evidence="2">Uncharacterized protein</fullName>
    </submittedName>
</protein>
<dbReference type="EMBL" id="LIAE01007011">
    <property type="protein sequence ID" value="PAV82942.1"/>
    <property type="molecule type" value="Genomic_DNA"/>
</dbReference>
<organism evidence="2 3">
    <name type="scientific">Diploscapter pachys</name>
    <dbReference type="NCBI Taxonomy" id="2018661"/>
    <lineage>
        <taxon>Eukaryota</taxon>
        <taxon>Metazoa</taxon>
        <taxon>Ecdysozoa</taxon>
        <taxon>Nematoda</taxon>
        <taxon>Chromadorea</taxon>
        <taxon>Rhabditida</taxon>
        <taxon>Rhabditina</taxon>
        <taxon>Rhabditomorpha</taxon>
        <taxon>Rhabditoidea</taxon>
        <taxon>Rhabditidae</taxon>
        <taxon>Diploscapter</taxon>
    </lineage>
</organism>
<feature type="region of interest" description="Disordered" evidence="1">
    <location>
        <begin position="212"/>
        <end position="244"/>
    </location>
</feature>
<feature type="compositionally biased region" description="Polar residues" evidence="1">
    <location>
        <begin position="168"/>
        <end position="177"/>
    </location>
</feature>
<evidence type="ECO:0000313" key="2">
    <source>
        <dbReference type="EMBL" id="PAV82942.1"/>
    </source>
</evidence>
<reference evidence="2 3" key="1">
    <citation type="journal article" date="2017" name="Curr. Biol.">
        <title>Genome architecture and evolution of a unichromosomal asexual nematode.</title>
        <authorList>
            <person name="Fradin H."/>
            <person name="Zegar C."/>
            <person name="Gutwein M."/>
            <person name="Lucas J."/>
            <person name="Kovtun M."/>
            <person name="Corcoran D."/>
            <person name="Baugh L.R."/>
            <person name="Kiontke K."/>
            <person name="Gunsalus K."/>
            <person name="Fitch D.H."/>
            <person name="Piano F."/>
        </authorList>
    </citation>
    <scope>NUCLEOTIDE SEQUENCE [LARGE SCALE GENOMIC DNA]</scope>
    <source>
        <strain evidence="2">PF1309</strain>
    </source>
</reference>
<feature type="region of interest" description="Disordered" evidence="1">
    <location>
        <begin position="39"/>
        <end position="86"/>
    </location>
</feature>
<proteinExistence type="predicted"/>
<feature type="compositionally biased region" description="Polar residues" evidence="1">
    <location>
        <begin position="76"/>
        <end position="85"/>
    </location>
</feature>
<dbReference type="Proteomes" id="UP000218231">
    <property type="component" value="Unassembled WGS sequence"/>
</dbReference>
<keyword evidence="3" id="KW-1185">Reference proteome</keyword>
<dbReference type="OrthoDB" id="5877083at2759"/>
<evidence type="ECO:0000313" key="3">
    <source>
        <dbReference type="Proteomes" id="UP000218231"/>
    </source>
</evidence>
<feature type="compositionally biased region" description="Basic and acidic residues" evidence="1">
    <location>
        <begin position="39"/>
        <end position="75"/>
    </location>
</feature>
<evidence type="ECO:0000256" key="1">
    <source>
        <dbReference type="SAM" id="MobiDB-lite"/>
    </source>
</evidence>
<accession>A0A2A2L9U5</accession>
<sequence>MHFSSDICILFLGCYIFSISENPFVFRISFIGYRIRTEEEDHEKPTSAKEPHQHRCRRHPEAKEKAIKSRERRQSEGSVNEQLGSSPLIAGEDQKSIFDGDLNDFSLVSDTLDGLDSMQSSTYSHTSSISQYSARSSQSPFDTSLALSEDSTGTLTEIDREKTPTMRVPSSMSSSKVTPVLRRKRNHQLHAMRRNYRIIDPDESISILQQQCAEMQAQEEKSGSSKLTRRRSSRKSSENQNRLPMVITPPVLVNRTQPCSHCSKERATNGHARLQKTLVSKMF</sequence>
<feature type="region of interest" description="Disordered" evidence="1">
    <location>
        <begin position="162"/>
        <end position="181"/>
    </location>
</feature>
<name>A0A2A2L9U5_9BILA</name>